<proteinExistence type="inferred from homology"/>
<keyword evidence="3" id="KW-0520">NAD</keyword>
<keyword evidence="4" id="KW-0443">Lipid metabolism</keyword>
<dbReference type="GO" id="GO:0016491">
    <property type="term" value="F:oxidoreductase activity"/>
    <property type="evidence" value="ECO:0007669"/>
    <property type="project" value="UniProtKB-KW"/>
</dbReference>
<sequence length="249" mass="25293">MDRLTGKVALITGGARGMGAAHARAIVAEGGRVMIADILDEEGAALAAELGTPAASIHLDVTSEADWSSAVAATLERFGALNVLVNNAGITTFGAIGDYSRAQWDDILAINLTSAFLGMTAAMSALREYAPSSIINISSTAGLWGTAELHGYTASKWAIRGLTKSVAMEVGRDGIRVNSIHPGVIHTPMIDGFDVSSLGGGALGRGAQPEEVAGLVVYLASDESSFSTGAEFVVDGGITAGTAAFGPAE</sequence>
<evidence type="ECO:0000256" key="3">
    <source>
        <dbReference type="ARBA" id="ARBA00023027"/>
    </source>
</evidence>
<organism evidence="6 7">
    <name type="scientific">Amnibacterium flavum</name>
    <dbReference type="NCBI Taxonomy" id="2173173"/>
    <lineage>
        <taxon>Bacteria</taxon>
        <taxon>Bacillati</taxon>
        <taxon>Actinomycetota</taxon>
        <taxon>Actinomycetes</taxon>
        <taxon>Micrococcales</taxon>
        <taxon>Microbacteriaceae</taxon>
        <taxon>Amnibacterium</taxon>
    </lineage>
</organism>
<name>A0A2V1HVU7_9MICO</name>
<comment type="similarity">
    <text evidence="1">Belongs to the short-chain dehydrogenases/reductases (SDR) family.</text>
</comment>
<evidence type="ECO:0000256" key="5">
    <source>
        <dbReference type="ARBA" id="ARBA00023221"/>
    </source>
</evidence>
<evidence type="ECO:0000313" key="7">
    <source>
        <dbReference type="Proteomes" id="UP000244893"/>
    </source>
</evidence>
<dbReference type="PROSITE" id="PS00061">
    <property type="entry name" value="ADH_SHORT"/>
    <property type="match status" value="1"/>
</dbReference>
<dbReference type="PRINTS" id="PR00080">
    <property type="entry name" value="SDRFAMILY"/>
</dbReference>
<dbReference type="GO" id="GO:0008202">
    <property type="term" value="P:steroid metabolic process"/>
    <property type="evidence" value="ECO:0007669"/>
    <property type="project" value="UniProtKB-KW"/>
</dbReference>
<accession>A0A2V1HVU7</accession>
<dbReference type="Proteomes" id="UP000244893">
    <property type="component" value="Unassembled WGS sequence"/>
</dbReference>
<dbReference type="InterPro" id="IPR020904">
    <property type="entry name" value="Sc_DH/Rdtase_CS"/>
</dbReference>
<dbReference type="PANTHER" id="PTHR43180">
    <property type="entry name" value="3-OXOACYL-(ACYL-CARRIER-PROTEIN) REDUCTASE (AFU_ORTHOLOGUE AFUA_6G11210)"/>
    <property type="match status" value="1"/>
</dbReference>
<dbReference type="Gene3D" id="3.40.50.720">
    <property type="entry name" value="NAD(P)-binding Rossmann-like Domain"/>
    <property type="match status" value="1"/>
</dbReference>
<dbReference type="FunFam" id="3.40.50.720:FF:000084">
    <property type="entry name" value="Short-chain dehydrogenase reductase"/>
    <property type="match status" value="1"/>
</dbReference>
<dbReference type="InterPro" id="IPR002347">
    <property type="entry name" value="SDR_fam"/>
</dbReference>
<protein>
    <submittedName>
        <fullName evidence="6">3-alpha-hydroxysteroid dehydrogenase</fullName>
    </submittedName>
</protein>
<dbReference type="AlphaFoldDB" id="A0A2V1HVU7"/>
<dbReference type="RefSeq" id="WP_116754976.1">
    <property type="nucleotide sequence ID" value="NZ_JBHUEX010000001.1"/>
</dbReference>
<evidence type="ECO:0000256" key="4">
    <source>
        <dbReference type="ARBA" id="ARBA00023098"/>
    </source>
</evidence>
<reference evidence="6 7" key="1">
    <citation type="submission" date="2018-05" db="EMBL/GenBank/DDBJ databases">
        <title>Amnibacterium sp. M8JJ-5, whole genome shotgun sequence.</title>
        <authorList>
            <person name="Tuo L."/>
        </authorList>
    </citation>
    <scope>NUCLEOTIDE SEQUENCE [LARGE SCALE GENOMIC DNA]</scope>
    <source>
        <strain evidence="6 7">M8JJ-5</strain>
    </source>
</reference>
<dbReference type="EMBL" id="QEOP01000001">
    <property type="protein sequence ID" value="PVZ95239.1"/>
    <property type="molecule type" value="Genomic_DNA"/>
</dbReference>
<dbReference type="OrthoDB" id="286404at2"/>
<evidence type="ECO:0000256" key="1">
    <source>
        <dbReference type="ARBA" id="ARBA00006484"/>
    </source>
</evidence>
<evidence type="ECO:0000256" key="2">
    <source>
        <dbReference type="ARBA" id="ARBA00023002"/>
    </source>
</evidence>
<keyword evidence="7" id="KW-1185">Reference proteome</keyword>
<comment type="caution">
    <text evidence="6">The sequence shown here is derived from an EMBL/GenBank/DDBJ whole genome shotgun (WGS) entry which is preliminary data.</text>
</comment>
<dbReference type="PANTHER" id="PTHR43180:SF28">
    <property type="entry name" value="NAD(P)-BINDING ROSSMANN-FOLD SUPERFAMILY PROTEIN"/>
    <property type="match status" value="1"/>
</dbReference>
<keyword evidence="2" id="KW-0560">Oxidoreductase</keyword>
<dbReference type="InterPro" id="IPR036291">
    <property type="entry name" value="NAD(P)-bd_dom_sf"/>
</dbReference>
<dbReference type="PRINTS" id="PR00081">
    <property type="entry name" value="GDHRDH"/>
</dbReference>
<gene>
    <name evidence="6" type="ORF">DDQ50_01560</name>
</gene>
<evidence type="ECO:0000313" key="6">
    <source>
        <dbReference type="EMBL" id="PVZ95239.1"/>
    </source>
</evidence>
<keyword evidence="5" id="KW-0753">Steroid metabolism</keyword>
<dbReference type="SUPFAM" id="SSF51735">
    <property type="entry name" value="NAD(P)-binding Rossmann-fold domains"/>
    <property type="match status" value="1"/>
</dbReference>
<dbReference type="Pfam" id="PF13561">
    <property type="entry name" value="adh_short_C2"/>
    <property type="match status" value="1"/>
</dbReference>